<organism evidence="2 3">
    <name type="scientific">Phaeospirillum tilakii</name>
    <dbReference type="NCBI Taxonomy" id="741673"/>
    <lineage>
        <taxon>Bacteria</taxon>
        <taxon>Pseudomonadati</taxon>
        <taxon>Pseudomonadota</taxon>
        <taxon>Alphaproteobacteria</taxon>
        <taxon>Rhodospirillales</taxon>
        <taxon>Rhodospirillaceae</taxon>
        <taxon>Phaeospirillum</taxon>
    </lineage>
</organism>
<accession>A0ABW5CCI5</accession>
<reference evidence="3" key="1">
    <citation type="journal article" date="2019" name="Int. J. Syst. Evol. Microbiol.">
        <title>The Global Catalogue of Microorganisms (GCM) 10K type strain sequencing project: providing services to taxonomists for standard genome sequencing and annotation.</title>
        <authorList>
            <consortium name="The Broad Institute Genomics Platform"/>
            <consortium name="The Broad Institute Genome Sequencing Center for Infectious Disease"/>
            <person name="Wu L."/>
            <person name="Ma J."/>
        </authorList>
    </citation>
    <scope>NUCLEOTIDE SEQUENCE [LARGE SCALE GENOMIC DNA]</scope>
    <source>
        <strain evidence="3">KCTC 15012</strain>
    </source>
</reference>
<evidence type="ECO:0000313" key="3">
    <source>
        <dbReference type="Proteomes" id="UP001597296"/>
    </source>
</evidence>
<keyword evidence="1" id="KW-0802">TPR repeat</keyword>
<feature type="repeat" description="TPR" evidence="1">
    <location>
        <begin position="139"/>
        <end position="172"/>
    </location>
</feature>
<protein>
    <submittedName>
        <fullName evidence="2">Tetratricopeptide repeat protein</fullName>
    </submittedName>
</protein>
<dbReference type="InterPro" id="IPR052943">
    <property type="entry name" value="TMTC_O-mannosyl-trnsfr"/>
</dbReference>
<proteinExistence type="predicted"/>
<feature type="repeat" description="TPR" evidence="1">
    <location>
        <begin position="71"/>
        <end position="104"/>
    </location>
</feature>
<dbReference type="Proteomes" id="UP001597296">
    <property type="component" value="Unassembled WGS sequence"/>
</dbReference>
<dbReference type="Pfam" id="PF13432">
    <property type="entry name" value="TPR_16"/>
    <property type="match status" value="2"/>
</dbReference>
<dbReference type="SUPFAM" id="SSF53756">
    <property type="entry name" value="UDP-Glycosyltransferase/glycogen phosphorylase"/>
    <property type="match status" value="1"/>
</dbReference>
<dbReference type="Gene3D" id="3.40.50.2000">
    <property type="entry name" value="Glycogen Phosphorylase B"/>
    <property type="match status" value="1"/>
</dbReference>
<gene>
    <name evidence="2" type="ORF">ACFSNB_07845</name>
</gene>
<dbReference type="SMART" id="SM00028">
    <property type="entry name" value="TPR"/>
    <property type="match status" value="9"/>
</dbReference>
<feature type="repeat" description="TPR" evidence="1">
    <location>
        <begin position="105"/>
        <end position="138"/>
    </location>
</feature>
<dbReference type="PANTHER" id="PTHR44809:SF1">
    <property type="entry name" value="PROTEIN O-MANNOSYL-TRANSFERASE TMTC1"/>
    <property type="match status" value="1"/>
</dbReference>
<dbReference type="InterPro" id="IPR019734">
    <property type="entry name" value="TPR_rpt"/>
</dbReference>
<name>A0ABW5CCI5_9PROT</name>
<dbReference type="Pfam" id="PF14559">
    <property type="entry name" value="TPR_19"/>
    <property type="match status" value="3"/>
</dbReference>
<dbReference type="RefSeq" id="WP_377315581.1">
    <property type="nucleotide sequence ID" value="NZ_JBHUIY010000012.1"/>
</dbReference>
<evidence type="ECO:0000313" key="2">
    <source>
        <dbReference type="EMBL" id="MFD2233713.1"/>
    </source>
</evidence>
<comment type="caution">
    <text evidence="2">The sequence shown here is derived from an EMBL/GenBank/DDBJ whole genome shotgun (WGS) entry which is preliminary data.</text>
</comment>
<dbReference type="EMBL" id="JBHUIY010000012">
    <property type="protein sequence ID" value="MFD2233713.1"/>
    <property type="molecule type" value="Genomic_DNA"/>
</dbReference>
<keyword evidence="3" id="KW-1185">Reference proteome</keyword>
<dbReference type="SUPFAM" id="SSF48452">
    <property type="entry name" value="TPR-like"/>
    <property type="match status" value="2"/>
</dbReference>
<dbReference type="Gene3D" id="1.25.40.10">
    <property type="entry name" value="Tetratricopeptide repeat domain"/>
    <property type="match status" value="3"/>
</dbReference>
<sequence>MSSHPSLDAALGLLAAGRADLAERACRDLLDQAPGTADALLLLAVLLCRRAAFAEAEPLLLEVLAARPDDPQALETLGDLRFEQGDFAAAADGFARALAARPMAARFWVKLAQAHSRAGRLAEAVAAYRRGLDLEPGRVDLWCELGGALAGAGQGEEAAAAFAEATRLAPDSARAWRLLADQLGALGRAAEAEAAYRATLARDPGDIEAQVNLARLFRAQNRLAEARAALEAVRACCPEAVPVLTALAALRLAEGDNPGAAALARQVVALEPGNFEGQFTLGLAALGLDRPEEAEAAFRRALAIAPNAAPALTNLGLTRWGQGAGLAEAAGLLERALALDPANADAWTILALIRLQSGDFDRGWTDFHWRLATFGPGWDRRYAELPRWDGTPPGAGRLLVSAEQGIGDQVMFAGFLPGLLARGIALAIEADPRLEPLFLRSFPTVAFVPLGQVERLPGDVAVQLPCGDLPALLRPDRGPVPWLAESYLRPDPALRDRLRRRYADGRLLAGLAWRSTQARTGARRSLDPARLAPLLAVPGVRWISLQYGDAGAGETSEAGAEVTRDPAVDQMADPDAFAAQIAALDLVVTIDNSTAHFAGALGVPTLLLNPCRSDWRWFLGGRSSPWYPSLTVLRQPVPGAWDPVVAEAAAWLGQRVAAA</sequence>
<dbReference type="PROSITE" id="PS50005">
    <property type="entry name" value="TPR"/>
    <property type="match status" value="4"/>
</dbReference>
<feature type="repeat" description="TPR" evidence="1">
    <location>
        <begin position="275"/>
        <end position="308"/>
    </location>
</feature>
<dbReference type="InterPro" id="IPR011990">
    <property type="entry name" value="TPR-like_helical_dom_sf"/>
</dbReference>
<evidence type="ECO:0000256" key="1">
    <source>
        <dbReference type="PROSITE-ProRule" id="PRU00339"/>
    </source>
</evidence>
<dbReference type="PANTHER" id="PTHR44809">
    <property type="match status" value="1"/>
</dbReference>